<dbReference type="SUPFAM" id="SSF52743">
    <property type="entry name" value="Subtilisin-like"/>
    <property type="match status" value="1"/>
</dbReference>
<feature type="active site" description="Charge relay system" evidence="5">
    <location>
        <position position="269"/>
    </location>
</feature>
<dbReference type="Proteomes" id="UP001310387">
    <property type="component" value="Unassembled WGS sequence"/>
</dbReference>
<evidence type="ECO:0000256" key="1">
    <source>
        <dbReference type="ARBA" id="ARBA00011073"/>
    </source>
</evidence>
<feature type="active site" description="Charge relay system" evidence="5">
    <location>
        <position position="237"/>
    </location>
</feature>
<dbReference type="Pfam" id="PF00082">
    <property type="entry name" value="Peptidase_S8"/>
    <property type="match status" value="1"/>
</dbReference>
<dbReference type="InterPro" id="IPR036852">
    <property type="entry name" value="Peptidase_S8/S53_dom_sf"/>
</dbReference>
<dbReference type="InterPro" id="IPR015500">
    <property type="entry name" value="Peptidase_S8_subtilisin-rel"/>
</dbReference>
<dbReference type="RefSeq" id="WP_332900840.1">
    <property type="nucleotide sequence ID" value="NZ_JBAGLP010000105.1"/>
</dbReference>
<feature type="signal peptide" evidence="7">
    <location>
        <begin position="1"/>
        <end position="26"/>
    </location>
</feature>
<accession>A0ABU7Z3J9</accession>
<keyword evidence="4 5" id="KW-0720">Serine protease</keyword>
<dbReference type="EMBL" id="JBAGLP010000105">
    <property type="protein sequence ID" value="MEG3613978.1"/>
    <property type="molecule type" value="Genomic_DNA"/>
</dbReference>
<keyword evidence="10" id="KW-1185">Reference proteome</keyword>
<evidence type="ECO:0000313" key="9">
    <source>
        <dbReference type="EMBL" id="MEG3613978.1"/>
    </source>
</evidence>
<evidence type="ECO:0000256" key="3">
    <source>
        <dbReference type="ARBA" id="ARBA00022801"/>
    </source>
</evidence>
<protein>
    <submittedName>
        <fullName evidence="9">S8 family serine peptidase</fullName>
    </submittedName>
</protein>
<dbReference type="Gene3D" id="3.40.50.200">
    <property type="entry name" value="Peptidase S8/S53 domain"/>
    <property type="match status" value="1"/>
</dbReference>
<sequence>MRRQHARVAGIALALALAAPAVTASAQPAEPAATDAPEIVSSDTVTLLTGDRVTVNVDADGQTTYVVRPADGTDREVVFLRSEVDGDTYLVPSDVAPLTGSFLDRELFNVTDLVADGFTDEAMDSLPLIVQRDVSVRSTRGAGLPLDGTLSLPAVDGVAGDLDKEDTTRLGALLAARAAGAADSSARRLDPLAGVEKIWLDGRVEVSALDTNLTQVGAPTAWEEGLTGEGVDVAVLDTGIDLTHPDIEGQVELSADFTGSGSVDDVHGHGTHVAATVAGTGAGAPGVRQGVAPEADLLIGRVLDDEGYGSDSGVIAGMAWAVEQGAEVVNMSLGGGASDGTDPVSVALDALAEDSDTLFVVAAGNSGPGVSTVATPAVADRALAVAAVDSAGNIAGFSSRGPRIGGGIKPEIAGPGVFITAARAAGTGNGSDPLYQTMSGTSMASPHVAGAAAIVAQAHPEWTGEQIKSALTASATPQGAVNHVGAGIVDVPAATDQTLLPAESTLALGRIGADDVQLERTVTVTNTGTETVVADVEGWLSTMSHRDGPDGLYEITPSVVEIEPGGEAELTVSVDSTGVPIGMYEGFVGLTPRDADVPGMRVPMTLDRAEIVTARVLSTDGMPMAYAPVSLINLDTGERMGVRTGEDGTASVRVNPGRFAAVSTVAVPKPDGSPAVAILTADEIDDSGVVVLDARDTREYSLTLEGQETRPEFLVAGLAREAANGATIDTGILAGGSYGQFSTDDMLVSPTAGLTEDTVIFSEHWRLAEAGSDNRAGDTATMWDLGYVHDEVADEPMVLSTQDQAELARVEHRWDGPGVETTVQEHTLARIPGSVGIDSASPSFVPLPTDRVDYMTPDIVWQRLLYQRIGTVEMNVDRTYSQYEPGERTSQVWNGGPFTTHAIAETLGSEMRLRLNDFVDNGGHLGRYADWSWPPQTTASLSVLRDGEKLTTRTLSYDTYSVQLPDEIPARFEVRRTYDAGSAFPSGGRVDTTWGFTAEGGSAEPVESSVLNVRYDANLDRLGHADSGRALQVDVEVLDAEGEATVTAAAWTTDGGETWTKVNPKAVTSSGKLVIGEEHLAPGDVVGFRLAVEDTAGSTVDQTLLRAVLVD</sequence>
<dbReference type="PROSITE" id="PS00138">
    <property type="entry name" value="SUBTILASE_SER"/>
    <property type="match status" value="1"/>
</dbReference>
<evidence type="ECO:0000256" key="5">
    <source>
        <dbReference type="PROSITE-ProRule" id="PRU01240"/>
    </source>
</evidence>
<reference evidence="9" key="2">
    <citation type="submission" date="2024-02" db="EMBL/GenBank/DDBJ databases">
        <authorList>
            <person name="Prathaban M."/>
            <person name="Mythili R."/>
            <person name="Sharmila Devi N."/>
            <person name="Sobanaa M."/>
            <person name="Prathiviraj R."/>
            <person name="Selvin J."/>
        </authorList>
    </citation>
    <scope>NUCLEOTIDE SEQUENCE</scope>
    <source>
        <strain evidence="9">MP1014</strain>
    </source>
</reference>
<dbReference type="PRINTS" id="PR00723">
    <property type="entry name" value="SUBTILISIN"/>
</dbReference>
<evidence type="ECO:0000256" key="2">
    <source>
        <dbReference type="ARBA" id="ARBA00022670"/>
    </source>
</evidence>
<evidence type="ECO:0000259" key="8">
    <source>
        <dbReference type="Pfam" id="PF00082"/>
    </source>
</evidence>
<comment type="caution">
    <text evidence="9">The sequence shown here is derived from an EMBL/GenBank/DDBJ whole genome shotgun (WGS) entry which is preliminary data.</text>
</comment>
<evidence type="ECO:0000256" key="4">
    <source>
        <dbReference type="ARBA" id="ARBA00022825"/>
    </source>
</evidence>
<dbReference type="InterPro" id="IPR013783">
    <property type="entry name" value="Ig-like_fold"/>
</dbReference>
<dbReference type="InterPro" id="IPR023827">
    <property type="entry name" value="Peptidase_S8_Asp-AS"/>
</dbReference>
<evidence type="ECO:0000256" key="6">
    <source>
        <dbReference type="RuleBase" id="RU003355"/>
    </source>
</evidence>
<dbReference type="PANTHER" id="PTHR43806:SF65">
    <property type="entry name" value="SERINE PROTEASE APRX"/>
    <property type="match status" value="1"/>
</dbReference>
<name>A0ABU7Z3J9_9MICO</name>
<dbReference type="Gene3D" id="2.60.40.10">
    <property type="entry name" value="Immunoglobulins"/>
    <property type="match status" value="1"/>
</dbReference>
<keyword evidence="3 5" id="KW-0378">Hydrolase</keyword>
<keyword evidence="2 5" id="KW-0645">Protease</keyword>
<feature type="active site" description="Charge relay system" evidence="5">
    <location>
        <position position="442"/>
    </location>
</feature>
<dbReference type="InterPro" id="IPR050131">
    <property type="entry name" value="Peptidase_S8_subtilisin-like"/>
</dbReference>
<dbReference type="InterPro" id="IPR000209">
    <property type="entry name" value="Peptidase_S8/S53_dom"/>
</dbReference>
<dbReference type="PROSITE" id="PS00136">
    <property type="entry name" value="SUBTILASE_ASP"/>
    <property type="match status" value="1"/>
</dbReference>
<gene>
    <name evidence="9" type="ORF">V5O49_02445</name>
</gene>
<evidence type="ECO:0000256" key="7">
    <source>
        <dbReference type="SAM" id="SignalP"/>
    </source>
</evidence>
<feature type="domain" description="Peptidase S8/S53" evidence="8">
    <location>
        <begin position="228"/>
        <end position="487"/>
    </location>
</feature>
<dbReference type="PANTHER" id="PTHR43806">
    <property type="entry name" value="PEPTIDASE S8"/>
    <property type="match status" value="1"/>
</dbReference>
<dbReference type="InterPro" id="IPR023828">
    <property type="entry name" value="Peptidase_S8_Ser-AS"/>
</dbReference>
<reference evidence="9" key="1">
    <citation type="journal article" date="2024" name="Antonie Van Leeuwenhoek">
        <title>Isoptericola haloaureus sp. nov., a dimorphic actinobacterium isolated from mangrove sediments of southeast India, implicating biosaline agricultural significance through nitrogen fixation and salt tolerance genes.</title>
        <authorList>
            <person name="Prathaban M."/>
            <person name="Prathiviraj R."/>
            <person name="Ravichandran M."/>
            <person name="Natarajan S.D."/>
            <person name="Sobanaa M."/>
            <person name="Hari Krishna Kumar S."/>
            <person name="Chandrasekar V."/>
            <person name="Selvin J."/>
        </authorList>
    </citation>
    <scope>NUCLEOTIDE SEQUENCE</scope>
    <source>
        <strain evidence="9">MP1014</strain>
    </source>
</reference>
<evidence type="ECO:0000313" key="10">
    <source>
        <dbReference type="Proteomes" id="UP001310387"/>
    </source>
</evidence>
<proteinExistence type="inferred from homology"/>
<comment type="similarity">
    <text evidence="1 5 6">Belongs to the peptidase S8 family.</text>
</comment>
<feature type="chain" id="PRO_5047063372" evidence="7">
    <location>
        <begin position="27"/>
        <end position="1111"/>
    </location>
</feature>
<dbReference type="PROSITE" id="PS51892">
    <property type="entry name" value="SUBTILASE"/>
    <property type="match status" value="1"/>
</dbReference>
<keyword evidence="7" id="KW-0732">Signal</keyword>
<organism evidence="9 10">
    <name type="scientific">Isoptericola haloaureus</name>
    <dbReference type="NCBI Taxonomy" id="1542902"/>
    <lineage>
        <taxon>Bacteria</taxon>
        <taxon>Bacillati</taxon>
        <taxon>Actinomycetota</taxon>
        <taxon>Actinomycetes</taxon>
        <taxon>Micrococcales</taxon>
        <taxon>Promicromonosporaceae</taxon>
        <taxon>Isoptericola</taxon>
    </lineage>
</organism>